<dbReference type="InterPro" id="IPR014043">
    <property type="entry name" value="Acyl_transferase_dom"/>
</dbReference>
<evidence type="ECO:0000256" key="3">
    <source>
        <dbReference type="ARBA" id="ARBA00022679"/>
    </source>
</evidence>
<evidence type="ECO:0000256" key="4">
    <source>
        <dbReference type="PROSITE-ProRule" id="PRU01363"/>
    </source>
</evidence>
<dbReference type="InterPro" id="IPR029058">
    <property type="entry name" value="AB_hydrolase_fold"/>
</dbReference>
<dbReference type="CDD" id="cd00833">
    <property type="entry name" value="PKS"/>
    <property type="match status" value="1"/>
</dbReference>
<dbReference type="PANTHER" id="PTHR43775:SF37">
    <property type="entry name" value="SI:DKEY-61P9.11"/>
    <property type="match status" value="1"/>
</dbReference>
<dbReference type="Gene3D" id="3.10.129.110">
    <property type="entry name" value="Polyketide synthase dehydratase"/>
    <property type="match status" value="1"/>
</dbReference>
<evidence type="ECO:0000259" key="5">
    <source>
        <dbReference type="PROSITE" id="PS52004"/>
    </source>
</evidence>
<reference evidence="7" key="1">
    <citation type="submission" date="2020-06" db="EMBL/GenBank/DDBJ databases">
        <title>Cloning and expression analysis of a polyketide synthetase gene from Russula virescens and the effects of carbon sources on its expression.</title>
        <authorList>
            <person name="Wang Y."/>
            <person name="Yuan X."/>
        </authorList>
    </citation>
    <scope>NUCLEOTIDE SEQUENCE</scope>
</reference>
<dbReference type="Pfam" id="PF00975">
    <property type="entry name" value="Thioesterase"/>
    <property type="match status" value="1"/>
</dbReference>
<dbReference type="Pfam" id="PF14765">
    <property type="entry name" value="PS-DH"/>
    <property type="match status" value="1"/>
</dbReference>
<dbReference type="InterPro" id="IPR030918">
    <property type="entry name" value="PT_fungal_PKS"/>
</dbReference>
<organism evidence="7">
    <name type="scientific">Russula virescens</name>
    <dbReference type="NCBI Taxonomy" id="71688"/>
    <lineage>
        <taxon>Eukaryota</taxon>
        <taxon>Fungi</taxon>
        <taxon>Dikarya</taxon>
        <taxon>Basidiomycota</taxon>
        <taxon>Agaricomycotina</taxon>
        <taxon>Agaricomycetes</taxon>
        <taxon>Russulales</taxon>
        <taxon>Russulaceae</taxon>
        <taxon>Russula</taxon>
    </lineage>
</organism>
<dbReference type="Pfam" id="PF16073">
    <property type="entry name" value="SAT"/>
    <property type="match status" value="1"/>
</dbReference>
<dbReference type="Gene3D" id="3.40.50.1820">
    <property type="entry name" value="alpha/beta hydrolase"/>
    <property type="match status" value="1"/>
</dbReference>
<dbReference type="SUPFAM" id="SSF53901">
    <property type="entry name" value="Thiolase-like"/>
    <property type="match status" value="1"/>
</dbReference>
<dbReference type="InterPro" id="IPR016039">
    <property type="entry name" value="Thiolase-like"/>
</dbReference>
<dbReference type="Gene3D" id="3.30.70.3290">
    <property type="match status" value="1"/>
</dbReference>
<evidence type="ECO:0000313" key="7">
    <source>
        <dbReference type="EMBL" id="QTV20414.1"/>
    </source>
</evidence>
<keyword evidence="2" id="KW-0597">Phosphoprotein</keyword>
<dbReference type="InterPro" id="IPR032088">
    <property type="entry name" value="SAT"/>
</dbReference>
<dbReference type="PROSITE" id="PS00606">
    <property type="entry name" value="KS3_1"/>
    <property type="match status" value="1"/>
</dbReference>
<dbReference type="EMBL" id="MT655136">
    <property type="protein sequence ID" value="QTV20414.1"/>
    <property type="molecule type" value="mRNA"/>
</dbReference>
<dbReference type="Pfam" id="PF00698">
    <property type="entry name" value="Acyl_transf_1"/>
    <property type="match status" value="1"/>
</dbReference>
<evidence type="ECO:0000259" key="6">
    <source>
        <dbReference type="PROSITE" id="PS52019"/>
    </source>
</evidence>
<feature type="region of interest" description="N-terminal hotdog fold" evidence="4">
    <location>
        <begin position="1289"/>
        <end position="1414"/>
    </location>
</feature>
<keyword evidence="7" id="KW-0012">Acyltransferase</keyword>
<dbReference type="Gene3D" id="3.30.70.250">
    <property type="entry name" value="Malonyl-CoA ACP transacylase, ACP-binding"/>
    <property type="match status" value="1"/>
</dbReference>
<dbReference type="Pfam" id="PF22621">
    <property type="entry name" value="CurL-like_PKS_C"/>
    <property type="match status" value="1"/>
</dbReference>
<dbReference type="GO" id="GO:0004315">
    <property type="term" value="F:3-oxoacyl-[acyl-carrier-protein] synthase activity"/>
    <property type="evidence" value="ECO:0007669"/>
    <property type="project" value="InterPro"/>
</dbReference>
<sequence>MEHLNIPIFSGQGTVSVDSPRVQEQAINSSSSPTGTLLLSSCFEAFHSELSSLSDTELEMTEKYFRNPVVSGTRLLLIQVLIYFKWATSIVGDSQDAFASLLERNRQNGTGIIGFSSGIISACITGTSATLLDFLFNATSAFRVALWIGVRTQIYRSRALLASGLHVNDSRSWSSILLGMGRRAAEEAVSRFCLQGGELDLVYVSAVNDDQCITVSGHPDILSSFIATLPETVTVLETSIGTLYHSPAHNGRVCEEVLADLWRRKIRFPTYDDIICPIRSTFTGEVLEANKDRSLVRDIVDMILLHQVNWDKVINSVAKSIPENQTAHLVNVGPGSSLMRSMEKALRNGALQVMTHYLSYRDTKVSTPEPARDYIAIIGMAVNMPGAPNASKLWEILEEGINTVMEVPENRFRVDSYAMGPVGRSMNVHTGNFLDDVDKFDHKFFNISPREARSMDPQMRILLHMAYEALEDSGYVPNASQSFNPDTFGCYVGVATGDYALNLRNNIDVYYSTGNLRAFLSGRISYAMGFGGPSMVVDTACSSSLVAIYQACRALLSGDCNAALAGGVNVITSPDMFIGLDRGHFLSPTGQCKVFDASADGYSRGEGCGLFVLKRLSDARVENDRILGIIRGIEVNQSAEARSITQPHIPTQIKLFRQLLETSGVAPETVNVVEAHGTGTQTGDIGELESIRRVFAADRLAGNPLHITSIKANIGHLEAASGAAGLAKLLLMLQHHIIPRLISLVDLNPGISQLAADHTIIDTESQPWDPSSEGLPRMALLNNFGASGSNCALLLQEYIHPAILEKPAPSTFPYIFGISAKTEIALARMRMRMVDWLNDANTQHASLSNISYSLTARRQIYEHRVSLTARTKDELIESLLSGPASTRVSRANGRAVFVFSGQGGQYVGMGSELYRSVPLFRRIIEQCHGFLETSGFAGVVQFIAPGENLSNSSEIDQLEICHCAIFALEYALAQLWIYWGVTPAIVVGHSLGEYVAQTVAGVLTLQDALLLVANRARLMAQKCTSSSTGMMAVNLCAATIGRILTSSEEFSAITIACYNSPDDHVISGPVANLRALRTYLDTNVGCKCLLLPVGFGHHTSALRPIRDDLTFIARRVRISPPVIPIISNAYGKLVLPGDASVFDAQYYSRHCTEPVLFDDGIRALVATDSLSAIDAWIEMGPQAIVLPTLRRHPLIQKNSMFLASMRKQQHPLASLHSSLAQLYVSPFDIKWRNVFSHLPSVSNTSLPTYPWSTASFWVAFEEEAPPTFNTARLPGPKIERPGLPYTVLHMWIQFPSSGNGFSSVFETPLSHLSKLICGHRVGNQPICPASTYQELALAGIEASAHYCNSGSKHDFTVLHDMDFQTPLVFCENTCYMIRTSVIFETGNAGSWKVTTSGGEKTHACGTFQLQLLSSIISNFRTICPILLHRIASIISNRDTKIYTTSSIYQVFFPRVVTYGKDYRIVRTLTTSADGTEGYATIQLPSNSDRDCFVVHPILMDAMLHVAGFIANIGGSANDAFICSKVGCVEAIPRLIDNSAPYGVYVNCAWLPGGDMLAESYTIKHDLDNQIVAHLEGIYFRKVPLTTLEHGLTLAAGAILPGPSKFQGIRQSPAASFVPLPYSKQLIEVAPGDLLPKSRVLMASVSSPDDAGTPSDSLYGADSVSLSLTLHDIDVATVGTDLSTPCVKPEVGLQQDALVEQLSDPGDKISPSDVKAILAAVLGLEMMELCEEADLELLGLDSLASIEAHVKAIQSFITSHLIANDSSLNGSMCLYSVDRAPPTATRLEPADRLNTVTVSVQRTLQSGKVPLFLIHDGSGLVKYVHSLPPLGRDLWGIHNPNFIKSRPWVSVESMAIEYAKYTIKAVGLGPVILGGWSLGGIIAFEVARHLLKLDVPVKGVVLIDSPSPLNHVPLSDALIDSIMKPNHNSVSSNVGPLVKRQFQMNSQMLLHYDPTVRGEPYPQLALLCSCENYTPCNTLEDPVPGWLSNKGRRRSAAADWETIVDYVYGLCNN</sequence>
<dbReference type="InterPro" id="IPR014030">
    <property type="entry name" value="Ketoacyl_synth_N"/>
</dbReference>
<dbReference type="SUPFAM" id="SSF52151">
    <property type="entry name" value="FabD/lysophospholipase-like"/>
    <property type="match status" value="2"/>
</dbReference>
<dbReference type="InterPro" id="IPR014031">
    <property type="entry name" value="Ketoacyl_synth_C"/>
</dbReference>
<dbReference type="InterPro" id="IPR016036">
    <property type="entry name" value="Malonyl_transacylase_ACP-bd"/>
</dbReference>
<feature type="active site" description="Proton donor; for dehydratase activity" evidence="4">
    <location>
        <position position="1500"/>
    </location>
</feature>
<dbReference type="SUPFAM" id="SSF55048">
    <property type="entry name" value="Probable ACP-binding domain of malonyl-CoA ACP transacylase"/>
    <property type="match status" value="1"/>
</dbReference>
<dbReference type="PROSITE" id="PS52019">
    <property type="entry name" value="PKS_MFAS_DH"/>
    <property type="match status" value="1"/>
</dbReference>
<accession>A0A8B0JNP9</accession>
<dbReference type="SMART" id="SM00827">
    <property type="entry name" value="PKS_AT"/>
    <property type="match status" value="1"/>
</dbReference>
<evidence type="ECO:0000256" key="1">
    <source>
        <dbReference type="ARBA" id="ARBA00022450"/>
    </source>
</evidence>
<dbReference type="PANTHER" id="PTHR43775">
    <property type="entry name" value="FATTY ACID SYNTHASE"/>
    <property type="match status" value="1"/>
</dbReference>
<keyword evidence="3 7" id="KW-0808">Transferase</keyword>
<dbReference type="NCBIfam" id="TIGR04532">
    <property type="entry name" value="PT_fungal_PKS"/>
    <property type="match status" value="1"/>
</dbReference>
<dbReference type="Pfam" id="PF02801">
    <property type="entry name" value="Ketoacyl-synt_C"/>
    <property type="match status" value="1"/>
</dbReference>
<proteinExistence type="evidence at transcript level"/>
<name>A0A8B0JNP9_9AGAM</name>
<dbReference type="InterPro" id="IPR020841">
    <property type="entry name" value="PKS_Beta-ketoAc_synthase_dom"/>
</dbReference>
<dbReference type="InterPro" id="IPR001031">
    <property type="entry name" value="Thioesterase"/>
</dbReference>
<feature type="domain" description="PKS/mFAS DH" evidence="6">
    <location>
        <begin position="1289"/>
        <end position="1588"/>
    </location>
</feature>
<dbReference type="GO" id="GO:0044550">
    <property type="term" value="P:secondary metabolite biosynthetic process"/>
    <property type="evidence" value="ECO:0007669"/>
    <property type="project" value="TreeGrafter"/>
</dbReference>
<keyword evidence="1" id="KW-0596">Phosphopantetheine</keyword>
<dbReference type="InterPro" id="IPR018201">
    <property type="entry name" value="Ketoacyl_synth_AS"/>
</dbReference>
<dbReference type="InterPro" id="IPR042104">
    <property type="entry name" value="PKS_dehydratase_sf"/>
</dbReference>
<dbReference type="GO" id="GO:0006633">
    <property type="term" value="P:fatty acid biosynthetic process"/>
    <property type="evidence" value="ECO:0007669"/>
    <property type="project" value="InterPro"/>
</dbReference>
<dbReference type="InterPro" id="IPR050091">
    <property type="entry name" value="PKS_NRPS_Biosynth_Enz"/>
</dbReference>
<dbReference type="SMART" id="SM00825">
    <property type="entry name" value="PKS_KS"/>
    <property type="match status" value="1"/>
</dbReference>
<dbReference type="InterPro" id="IPR016035">
    <property type="entry name" value="Acyl_Trfase/lysoPLipase"/>
</dbReference>
<dbReference type="InterPro" id="IPR049900">
    <property type="entry name" value="PKS_mFAS_DH"/>
</dbReference>
<dbReference type="InterPro" id="IPR001227">
    <property type="entry name" value="Ac_transferase_dom_sf"/>
</dbReference>
<dbReference type="Gene3D" id="3.40.47.10">
    <property type="match status" value="1"/>
</dbReference>
<dbReference type="Gene3D" id="3.40.366.10">
    <property type="entry name" value="Malonyl-Coenzyme A Acyl Carrier Protein, domain 2"/>
    <property type="match status" value="3"/>
</dbReference>
<dbReference type="PROSITE" id="PS52004">
    <property type="entry name" value="KS3_2"/>
    <property type="match status" value="1"/>
</dbReference>
<protein>
    <submittedName>
        <fullName evidence="7">Polyketide synthase</fullName>
        <ecNumber evidence="7">2.3.1.-</ecNumber>
    </submittedName>
</protein>
<dbReference type="GO" id="GO:0004312">
    <property type="term" value="F:fatty acid synthase activity"/>
    <property type="evidence" value="ECO:0007669"/>
    <property type="project" value="TreeGrafter"/>
</dbReference>
<feature type="region of interest" description="C-terminal hotdog fold" evidence="4">
    <location>
        <begin position="1439"/>
        <end position="1588"/>
    </location>
</feature>
<evidence type="ECO:0000256" key="2">
    <source>
        <dbReference type="ARBA" id="ARBA00022553"/>
    </source>
</evidence>
<dbReference type="InterPro" id="IPR049551">
    <property type="entry name" value="PKS_DH_C"/>
</dbReference>
<dbReference type="EC" id="2.3.1.-" evidence="7"/>
<dbReference type="Pfam" id="PF00109">
    <property type="entry name" value="ketoacyl-synt"/>
    <property type="match status" value="1"/>
</dbReference>
<dbReference type="SUPFAM" id="SSF53474">
    <property type="entry name" value="alpha/beta-Hydrolases"/>
    <property type="match status" value="1"/>
</dbReference>
<feature type="domain" description="Ketosynthase family 3 (KS3)" evidence="5">
    <location>
        <begin position="372"/>
        <end position="797"/>
    </location>
</feature>
<feature type="active site" description="Proton acceptor; for dehydratase activity" evidence="4">
    <location>
        <position position="1319"/>
    </location>
</feature>